<comment type="subunit">
    <text evidence="9 10">Homodimer.</text>
</comment>
<dbReference type="UniPathway" id="UPA00138"/>
<comment type="subcellular location">
    <subcellularLocation>
        <location evidence="9 10">Cytoplasm</location>
    </subcellularLocation>
</comment>
<dbReference type="FunFam" id="3.20.20.70:FF:000016">
    <property type="entry name" value="Triosephosphate isomerase"/>
    <property type="match status" value="1"/>
</dbReference>
<evidence type="ECO:0000256" key="8">
    <source>
        <dbReference type="ARBA" id="ARBA00023235"/>
    </source>
</evidence>
<evidence type="ECO:0000313" key="11">
    <source>
        <dbReference type="EMBL" id="KON63879.1"/>
    </source>
</evidence>
<feature type="binding site" evidence="9">
    <location>
        <position position="207"/>
    </location>
    <ligand>
        <name>substrate</name>
    </ligand>
</feature>
<comment type="catalytic activity">
    <reaction evidence="9 10">
        <text>D-glyceraldehyde 3-phosphate = dihydroxyacetone phosphate</text>
        <dbReference type="Rhea" id="RHEA:18585"/>
        <dbReference type="ChEBI" id="CHEBI:57642"/>
        <dbReference type="ChEBI" id="CHEBI:59776"/>
        <dbReference type="EC" id="5.3.1.1"/>
    </reaction>
</comment>
<sequence>MKQIIVGNWKMNGLSADADALVDGLAAQLAALSPRADVVVCPPFTQLARLAPKLKQAGIKLGAQDCHKDKSGAHTGDISAPMLVDLGVEYVILGHSERRAEHHELDETVREKTVAAMAAGLTPIVCVGENDDQRSAGDSQATVGWQIEGSLPQGFRGIVAYEPIWAIGTGQAASQQDIADMAAFIRAELVRQFGDAGKTMQILYGGSVNERNVTDILPVEHVDGALVGNASLKADAFVPLVRAARAS</sequence>
<comment type="caution">
    <text evidence="9">Lacks conserved residue(s) required for the propagation of feature annotation.</text>
</comment>
<evidence type="ECO:0000256" key="5">
    <source>
        <dbReference type="ARBA" id="ARBA00022432"/>
    </source>
</evidence>
<dbReference type="GO" id="GO:0006094">
    <property type="term" value="P:gluconeogenesis"/>
    <property type="evidence" value="ECO:0007669"/>
    <property type="project" value="UniProtKB-UniRule"/>
</dbReference>
<evidence type="ECO:0000256" key="6">
    <source>
        <dbReference type="ARBA" id="ARBA00022490"/>
    </source>
</evidence>
<dbReference type="InterPro" id="IPR022896">
    <property type="entry name" value="TrioseP_Isoase_bac/euk"/>
</dbReference>
<feature type="active site" description="Proton acceptor" evidence="9">
    <location>
        <position position="162"/>
    </location>
</feature>
<gene>
    <name evidence="11" type="primary">tpiA2</name>
    <name evidence="9" type="synonym">tpiA</name>
    <name evidence="11" type="ORF">KOEU_25840</name>
</gene>
<dbReference type="SUPFAM" id="SSF51351">
    <property type="entry name" value="Triosephosphate isomerase (TIM)"/>
    <property type="match status" value="1"/>
</dbReference>
<dbReference type="GO" id="GO:0004807">
    <property type="term" value="F:triose-phosphate isomerase activity"/>
    <property type="evidence" value="ECO:0007669"/>
    <property type="project" value="UniProtKB-UniRule"/>
</dbReference>
<dbReference type="InterPro" id="IPR000652">
    <property type="entry name" value="Triosephosphate_isomerase"/>
</dbReference>
<dbReference type="PROSITE" id="PS00171">
    <property type="entry name" value="TIM_1"/>
    <property type="match status" value="1"/>
</dbReference>
<dbReference type="GO" id="GO:0046166">
    <property type="term" value="P:glyceraldehyde-3-phosphate biosynthetic process"/>
    <property type="evidence" value="ECO:0007669"/>
    <property type="project" value="TreeGrafter"/>
</dbReference>
<dbReference type="Pfam" id="PF00121">
    <property type="entry name" value="TIM"/>
    <property type="match status" value="1"/>
</dbReference>
<organism evidence="11 12">
    <name type="scientific">Komagataeibacter europaeus</name>
    <name type="common">Gluconacetobacter europaeus</name>
    <dbReference type="NCBI Taxonomy" id="33995"/>
    <lineage>
        <taxon>Bacteria</taxon>
        <taxon>Pseudomonadati</taxon>
        <taxon>Pseudomonadota</taxon>
        <taxon>Alphaproteobacteria</taxon>
        <taxon>Acetobacterales</taxon>
        <taxon>Acetobacteraceae</taxon>
        <taxon>Komagataeibacter</taxon>
    </lineage>
</organism>
<evidence type="ECO:0000256" key="10">
    <source>
        <dbReference type="RuleBase" id="RU363013"/>
    </source>
</evidence>
<evidence type="ECO:0000313" key="12">
    <source>
        <dbReference type="Proteomes" id="UP000037566"/>
    </source>
</evidence>
<dbReference type="UniPathway" id="UPA00109">
    <property type="reaction ID" value="UER00189"/>
</dbReference>
<evidence type="ECO:0000256" key="3">
    <source>
        <dbReference type="ARBA" id="ARBA00004939"/>
    </source>
</evidence>
<dbReference type="CDD" id="cd00311">
    <property type="entry name" value="TIM"/>
    <property type="match status" value="1"/>
</dbReference>
<keyword evidence="7 9" id="KW-0324">Glycolysis</keyword>
<evidence type="ECO:0000256" key="9">
    <source>
        <dbReference type="HAMAP-Rule" id="MF_00147"/>
    </source>
</evidence>
<dbReference type="GO" id="GO:0019563">
    <property type="term" value="P:glycerol catabolic process"/>
    <property type="evidence" value="ECO:0007669"/>
    <property type="project" value="TreeGrafter"/>
</dbReference>
<comment type="function">
    <text evidence="9">Involved in the gluconeogenesis. Catalyzes stereospecifically the conversion of dihydroxyacetone phosphate (DHAP) to D-glyceraldehyde-3-phosphate (G3P).</text>
</comment>
<dbReference type="UniPathway" id="UPA01066"/>
<dbReference type="EMBL" id="LHUQ01000018">
    <property type="protein sequence ID" value="KON63879.1"/>
    <property type="molecule type" value="Genomic_DNA"/>
</dbReference>
<comment type="catalytic activity">
    <reaction evidence="1">
        <text>L-erythrulose 1-phosphate = D-erythrulose 4-phosphate</text>
        <dbReference type="Rhea" id="RHEA:49588"/>
        <dbReference type="ChEBI" id="CHEBI:58002"/>
        <dbReference type="ChEBI" id="CHEBI:90796"/>
        <dbReference type="EC" id="5.3.1.33"/>
    </reaction>
</comment>
<dbReference type="PANTHER" id="PTHR21139:SF42">
    <property type="entry name" value="TRIOSEPHOSPHATE ISOMERASE"/>
    <property type="match status" value="1"/>
</dbReference>
<dbReference type="EC" id="5.3.1.1" evidence="9 10"/>
<name>A0A0M0EF24_KOMEU</name>
<dbReference type="Gene3D" id="3.20.20.70">
    <property type="entry name" value="Aldolase class I"/>
    <property type="match status" value="1"/>
</dbReference>
<evidence type="ECO:0000256" key="7">
    <source>
        <dbReference type="ARBA" id="ARBA00023152"/>
    </source>
</evidence>
<feature type="active site" description="Electrophile" evidence="9">
    <location>
        <position position="95"/>
    </location>
</feature>
<comment type="similarity">
    <text evidence="4 9 10">Belongs to the triosephosphate isomerase family.</text>
</comment>
<dbReference type="PANTHER" id="PTHR21139">
    <property type="entry name" value="TRIOSEPHOSPHATE ISOMERASE"/>
    <property type="match status" value="1"/>
</dbReference>
<comment type="pathway">
    <text evidence="3">Carbohydrate metabolism; erythritol degradation.</text>
</comment>
<dbReference type="InterPro" id="IPR035990">
    <property type="entry name" value="TIM_sf"/>
</dbReference>
<dbReference type="PROSITE" id="PS51440">
    <property type="entry name" value="TIM_2"/>
    <property type="match status" value="1"/>
</dbReference>
<dbReference type="STRING" id="33995.KOEU_25840"/>
<dbReference type="PATRIC" id="fig|33995.3.peg.2870"/>
<dbReference type="RefSeq" id="WP_019091083.1">
    <property type="nucleotide sequence ID" value="NZ_JACHUU010000029.1"/>
</dbReference>
<keyword evidence="12" id="KW-1185">Reference proteome</keyword>
<dbReference type="Proteomes" id="UP000037566">
    <property type="component" value="Unassembled WGS sequence"/>
</dbReference>
<dbReference type="GO" id="GO:0005829">
    <property type="term" value="C:cytosol"/>
    <property type="evidence" value="ECO:0007669"/>
    <property type="project" value="TreeGrafter"/>
</dbReference>
<feature type="binding site" evidence="9">
    <location>
        <position position="168"/>
    </location>
    <ligand>
        <name>substrate</name>
    </ligand>
</feature>
<evidence type="ECO:0000256" key="2">
    <source>
        <dbReference type="ARBA" id="ARBA00004680"/>
    </source>
</evidence>
<evidence type="ECO:0000256" key="1">
    <source>
        <dbReference type="ARBA" id="ARBA00000148"/>
    </source>
</evidence>
<dbReference type="OrthoDB" id="9809429at2"/>
<dbReference type="AlphaFoldDB" id="A0A0M0EF24"/>
<accession>A0A0M0EF24</accession>
<dbReference type="InterPro" id="IPR013785">
    <property type="entry name" value="Aldolase_TIM"/>
</dbReference>
<dbReference type="GO" id="GO:0006096">
    <property type="term" value="P:glycolytic process"/>
    <property type="evidence" value="ECO:0007669"/>
    <property type="project" value="UniProtKB-UniRule"/>
</dbReference>
<keyword evidence="6 9" id="KW-0963">Cytoplasm</keyword>
<keyword evidence="5 9" id="KW-0312">Gluconeogenesis</keyword>
<proteinExistence type="inferred from homology"/>
<feature type="binding site" evidence="9">
    <location>
        <begin position="8"/>
        <end position="10"/>
    </location>
    <ligand>
        <name>substrate</name>
    </ligand>
</feature>
<protein>
    <recommendedName>
        <fullName evidence="9 10">Triosephosphate isomerase</fullName>
        <shortName evidence="9">TIM</shortName>
        <shortName evidence="9">TPI</shortName>
        <ecNumber evidence="9 10">5.3.1.1</ecNumber>
    </recommendedName>
    <alternativeName>
        <fullName evidence="9">Triose-phosphate isomerase</fullName>
    </alternativeName>
</protein>
<dbReference type="InterPro" id="IPR020861">
    <property type="entry name" value="Triosephosphate_isomerase_AS"/>
</dbReference>
<comment type="pathway">
    <text evidence="2 9 10">Carbohydrate degradation; glycolysis; D-glyceraldehyde 3-phosphate from glycerone phosphate: step 1/1.</text>
</comment>
<dbReference type="HAMAP" id="MF_00147_B">
    <property type="entry name" value="TIM_B"/>
    <property type="match status" value="1"/>
</dbReference>
<dbReference type="NCBIfam" id="TIGR00419">
    <property type="entry name" value="tim"/>
    <property type="match status" value="1"/>
</dbReference>
<reference evidence="11" key="1">
    <citation type="submission" date="2015-08" db="EMBL/GenBank/DDBJ databases">
        <title>Draft genome sequence of Komagataeibacter europaeus CECT 8546 a cellulose producer strain from vinegar produced by the traditional method.</title>
        <authorList>
            <person name="Poehlein A."/>
            <person name="Valera M.J."/>
            <person name="Haack F.S."/>
            <person name="Mas A."/>
            <person name="Daniel R."/>
            <person name="Streit W.R."/>
            <person name="Mateo E."/>
        </authorList>
    </citation>
    <scope>NUCLEOTIDE SEQUENCE [LARGE SCALE GENOMIC DNA]</scope>
    <source>
        <strain evidence="11">CECT 8546</strain>
    </source>
</reference>
<evidence type="ECO:0000256" key="4">
    <source>
        <dbReference type="ARBA" id="ARBA00007422"/>
    </source>
</evidence>
<comment type="pathway">
    <text evidence="9 10">Carbohydrate biosynthesis; gluconeogenesis.</text>
</comment>
<comment type="caution">
    <text evidence="11">The sequence shown here is derived from an EMBL/GenBank/DDBJ whole genome shotgun (WGS) entry which is preliminary data.</text>
</comment>
<keyword evidence="8 9" id="KW-0413">Isomerase</keyword>